<dbReference type="InterPro" id="IPR001296">
    <property type="entry name" value="Glyco_trans_1"/>
</dbReference>
<dbReference type="Pfam" id="PF00534">
    <property type="entry name" value="Glycos_transf_1"/>
    <property type="match status" value="1"/>
</dbReference>
<keyword evidence="3" id="KW-1185">Reference proteome</keyword>
<comment type="caution">
    <text evidence="2">The sequence shown here is derived from an EMBL/GenBank/DDBJ whole genome shotgun (WGS) entry which is preliminary data.</text>
</comment>
<evidence type="ECO:0000313" key="2">
    <source>
        <dbReference type="EMBL" id="MCF1714786.1"/>
    </source>
</evidence>
<dbReference type="SUPFAM" id="SSF53756">
    <property type="entry name" value="UDP-Glycosyltransferase/glycogen phosphorylase"/>
    <property type="match status" value="1"/>
</dbReference>
<organism evidence="2 3">
    <name type="scientific">Flavihumibacter fluminis</name>
    <dbReference type="NCBI Taxonomy" id="2909236"/>
    <lineage>
        <taxon>Bacteria</taxon>
        <taxon>Pseudomonadati</taxon>
        <taxon>Bacteroidota</taxon>
        <taxon>Chitinophagia</taxon>
        <taxon>Chitinophagales</taxon>
        <taxon>Chitinophagaceae</taxon>
        <taxon>Flavihumibacter</taxon>
    </lineage>
</organism>
<evidence type="ECO:0000259" key="1">
    <source>
        <dbReference type="Pfam" id="PF00534"/>
    </source>
</evidence>
<accession>A0ABS9BGG2</accession>
<dbReference type="InterPro" id="IPR050194">
    <property type="entry name" value="Glycosyltransferase_grp1"/>
</dbReference>
<dbReference type="PANTHER" id="PTHR45947">
    <property type="entry name" value="SULFOQUINOVOSYL TRANSFERASE SQD2"/>
    <property type="match status" value="1"/>
</dbReference>
<reference evidence="2 3" key="1">
    <citation type="submission" date="2022-01" db="EMBL/GenBank/DDBJ databases">
        <title>Flavihumibacter sp. nov., isolated from sediment of a river.</title>
        <authorList>
            <person name="Liu H."/>
        </authorList>
    </citation>
    <scope>NUCLEOTIDE SEQUENCE [LARGE SCALE GENOMIC DNA]</scope>
    <source>
        <strain evidence="2 3">RY-1</strain>
    </source>
</reference>
<feature type="domain" description="Glycosyl transferase family 1" evidence="1">
    <location>
        <begin position="246"/>
        <end position="392"/>
    </location>
</feature>
<proteinExistence type="predicted"/>
<name>A0ABS9BGG2_9BACT</name>
<gene>
    <name evidence="2" type="ORF">L0U88_09130</name>
</gene>
<evidence type="ECO:0000313" key="3">
    <source>
        <dbReference type="Proteomes" id="UP001200145"/>
    </source>
</evidence>
<dbReference type="Gene3D" id="3.40.50.2000">
    <property type="entry name" value="Glycogen Phosphorylase B"/>
    <property type="match status" value="2"/>
</dbReference>
<sequence length="429" mass="48660">MKVLWFCNTPSNAAAELGSTSKGGGWISSLETLVTDQTDIDLGVAFFYPLEQDRTIVKGRTTYFAVALEEKGPIGRIKDRFLLNLPSDTKLYRLIQIIDKFKPDLIHVFGSEEVFGMVAKYVTTPVVLHIQGILTPYLDQWFPKGVSNLAILKKSPIKDSLRATGLYFDYRTISKMAKRERQIFKYCKNYMGRTYWDESVSQLLSPGSTYYKCEEVIRPFFFSVQWEQPAKEVPFTISTTINPNIYKGLDIILKTAKLLKQQAGLEFQWNIYGINETHLLVRLFEGLLKDTFKTNGVVFKGPVDAAQLVSELRKSHLFVHPSHIDNSPNSVCEAMLMGMPVIAANTGGVGSLLEHQKEGILYPDNDQYLLARHILDLAKQPEQAKQFGEQARIRATIRHNPTTIIKRLEEIYTSIVQNSKSSTANFQMQ</sequence>
<dbReference type="Proteomes" id="UP001200145">
    <property type="component" value="Unassembled WGS sequence"/>
</dbReference>
<dbReference type="EMBL" id="JAKEVY010000002">
    <property type="protein sequence ID" value="MCF1714786.1"/>
    <property type="molecule type" value="Genomic_DNA"/>
</dbReference>
<dbReference type="RefSeq" id="WP_234865739.1">
    <property type="nucleotide sequence ID" value="NZ_JAKEVY010000002.1"/>
</dbReference>
<dbReference type="CDD" id="cd03801">
    <property type="entry name" value="GT4_PimA-like"/>
    <property type="match status" value="1"/>
</dbReference>
<protein>
    <submittedName>
        <fullName evidence="2">Glycosyltransferase</fullName>
    </submittedName>
</protein>
<dbReference type="PANTHER" id="PTHR45947:SF3">
    <property type="entry name" value="SULFOQUINOVOSYL TRANSFERASE SQD2"/>
    <property type="match status" value="1"/>
</dbReference>